<organism evidence="3 4">
    <name type="scientific">Plantactinospora endophytica</name>
    <dbReference type="NCBI Taxonomy" id="673535"/>
    <lineage>
        <taxon>Bacteria</taxon>
        <taxon>Bacillati</taxon>
        <taxon>Actinomycetota</taxon>
        <taxon>Actinomycetes</taxon>
        <taxon>Micromonosporales</taxon>
        <taxon>Micromonosporaceae</taxon>
        <taxon>Plantactinospora</taxon>
    </lineage>
</organism>
<feature type="compositionally biased region" description="Pro residues" evidence="1">
    <location>
        <begin position="108"/>
        <end position="120"/>
    </location>
</feature>
<name>A0ABQ4EAQ1_9ACTN</name>
<evidence type="ECO:0008006" key="5">
    <source>
        <dbReference type="Google" id="ProtNLM"/>
    </source>
</evidence>
<feature type="region of interest" description="Disordered" evidence="1">
    <location>
        <begin position="87"/>
        <end position="172"/>
    </location>
</feature>
<evidence type="ECO:0000256" key="1">
    <source>
        <dbReference type="SAM" id="MobiDB-lite"/>
    </source>
</evidence>
<gene>
    <name evidence="3" type="ORF">Pen02_67390</name>
</gene>
<keyword evidence="2" id="KW-0732">Signal</keyword>
<keyword evidence="4" id="KW-1185">Reference proteome</keyword>
<comment type="caution">
    <text evidence="3">The sequence shown here is derived from an EMBL/GenBank/DDBJ whole genome shotgun (WGS) entry which is preliminary data.</text>
</comment>
<evidence type="ECO:0000313" key="3">
    <source>
        <dbReference type="EMBL" id="GIG91803.1"/>
    </source>
</evidence>
<feature type="chain" id="PRO_5045712652" description="LPXTG cell wall anchor domain-containing protein" evidence="2">
    <location>
        <begin position="31"/>
        <end position="261"/>
    </location>
</feature>
<reference evidence="3 4" key="1">
    <citation type="submission" date="2021-01" db="EMBL/GenBank/DDBJ databases">
        <title>Whole genome shotgun sequence of Plantactinospora endophytica NBRC 110450.</title>
        <authorList>
            <person name="Komaki H."/>
            <person name="Tamura T."/>
        </authorList>
    </citation>
    <scope>NUCLEOTIDE SEQUENCE [LARGE SCALE GENOMIC DNA]</scope>
    <source>
        <strain evidence="3 4">NBRC 110450</strain>
    </source>
</reference>
<dbReference type="EMBL" id="BONW01000040">
    <property type="protein sequence ID" value="GIG91803.1"/>
    <property type="molecule type" value="Genomic_DNA"/>
</dbReference>
<protein>
    <recommendedName>
        <fullName evidence="5">LPXTG cell wall anchor domain-containing protein</fullName>
    </recommendedName>
</protein>
<proteinExistence type="predicted"/>
<dbReference type="RefSeq" id="WP_203870180.1">
    <property type="nucleotide sequence ID" value="NZ_BONW01000040.1"/>
</dbReference>
<feature type="compositionally biased region" description="Acidic residues" evidence="1">
    <location>
        <begin position="149"/>
        <end position="167"/>
    </location>
</feature>
<accession>A0ABQ4EAQ1</accession>
<dbReference type="Proteomes" id="UP000646749">
    <property type="component" value="Unassembled WGS sequence"/>
</dbReference>
<evidence type="ECO:0000256" key="2">
    <source>
        <dbReference type="SAM" id="SignalP"/>
    </source>
</evidence>
<evidence type="ECO:0000313" key="4">
    <source>
        <dbReference type="Proteomes" id="UP000646749"/>
    </source>
</evidence>
<sequence>MGRKLLGKVMAAAGLGAVSLLICAPGTALADDAPPKQENKGRIYTVPKGVKPGHKFKIILECDRPVERPWVSSKIIGKLSLKRVAEDNVRVPEAPPGNDDRTDGGTQPSPPPASGQPVPPNGERQAPPAGGEQSAAPGDTQPDGADTGEGADTEEGAATEEGADEQVEGGQGARAAYGAKVVYWAWAKAPKETRPGQYKASGECNSTGRIVVLPLGSVPGGDGGAASTDSTRTAAGAGLLGAAAIGGFLLIRRRRTDGSPA</sequence>
<feature type="signal peptide" evidence="2">
    <location>
        <begin position="1"/>
        <end position="30"/>
    </location>
</feature>